<keyword evidence="4" id="KW-0804">Transcription</keyword>
<dbReference type="PROSITE" id="PS50048">
    <property type="entry name" value="ZN2_CY6_FUNGAL_2"/>
    <property type="match status" value="1"/>
</dbReference>
<keyword evidence="2" id="KW-0805">Transcription regulation</keyword>
<organism evidence="8 9">
    <name type="scientific">Thelonectria olida</name>
    <dbReference type="NCBI Taxonomy" id="1576542"/>
    <lineage>
        <taxon>Eukaryota</taxon>
        <taxon>Fungi</taxon>
        <taxon>Dikarya</taxon>
        <taxon>Ascomycota</taxon>
        <taxon>Pezizomycotina</taxon>
        <taxon>Sordariomycetes</taxon>
        <taxon>Hypocreomycetidae</taxon>
        <taxon>Hypocreales</taxon>
        <taxon>Nectriaceae</taxon>
        <taxon>Thelonectria</taxon>
    </lineage>
</organism>
<keyword evidence="9" id="KW-1185">Reference proteome</keyword>
<dbReference type="SUPFAM" id="SSF57701">
    <property type="entry name" value="Zn2/Cys6 DNA-binding domain"/>
    <property type="match status" value="1"/>
</dbReference>
<dbReference type="Proteomes" id="UP000777438">
    <property type="component" value="Unassembled WGS sequence"/>
</dbReference>
<evidence type="ECO:0000259" key="7">
    <source>
        <dbReference type="PROSITE" id="PS50048"/>
    </source>
</evidence>
<dbReference type="Pfam" id="PF00172">
    <property type="entry name" value="Zn_clus"/>
    <property type="match status" value="1"/>
</dbReference>
<reference evidence="8 9" key="1">
    <citation type="journal article" date="2021" name="Nat. Commun.">
        <title>Genetic determinants of endophytism in the Arabidopsis root mycobiome.</title>
        <authorList>
            <person name="Mesny F."/>
            <person name="Miyauchi S."/>
            <person name="Thiergart T."/>
            <person name="Pickel B."/>
            <person name="Atanasova L."/>
            <person name="Karlsson M."/>
            <person name="Huettel B."/>
            <person name="Barry K.W."/>
            <person name="Haridas S."/>
            <person name="Chen C."/>
            <person name="Bauer D."/>
            <person name="Andreopoulos W."/>
            <person name="Pangilinan J."/>
            <person name="LaButti K."/>
            <person name="Riley R."/>
            <person name="Lipzen A."/>
            <person name="Clum A."/>
            <person name="Drula E."/>
            <person name="Henrissat B."/>
            <person name="Kohler A."/>
            <person name="Grigoriev I.V."/>
            <person name="Martin F.M."/>
            <person name="Hacquard S."/>
        </authorList>
    </citation>
    <scope>NUCLEOTIDE SEQUENCE [LARGE SCALE GENOMIC DNA]</scope>
    <source>
        <strain evidence="8 9">MPI-CAGE-CH-0241</strain>
    </source>
</reference>
<evidence type="ECO:0000256" key="6">
    <source>
        <dbReference type="SAM" id="MobiDB-lite"/>
    </source>
</evidence>
<dbReference type="PANTHER" id="PTHR31845:SF19">
    <property type="entry name" value="TRANSCRIPTION FACTOR DOMAIN-CONTAINING PROTEIN"/>
    <property type="match status" value="1"/>
</dbReference>
<feature type="domain" description="Zn(2)-C6 fungal-type" evidence="7">
    <location>
        <begin position="25"/>
        <end position="58"/>
    </location>
</feature>
<dbReference type="InterPro" id="IPR051089">
    <property type="entry name" value="prtT"/>
</dbReference>
<feature type="compositionally biased region" description="Low complexity" evidence="6">
    <location>
        <begin position="171"/>
        <end position="185"/>
    </location>
</feature>
<evidence type="ECO:0000313" key="9">
    <source>
        <dbReference type="Proteomes" id="UP000777438"/>
    </source>
</evidence>
<dbReference type="Gene3D" id="4.10.240.10">
    <property type="entry name" value="Zn(2)-C6 fungal-type DNA-binding domain"/>
    <property type="match status" value="1"/>
</dbReference>
<gene>
    <name evidence="8" type="ORF">B0T10DRAFT_233865</name>
</gene>
<dbReference type="CDD" id="cd00067">
    <property type="entry name" value="GAL4"/>
    <property type="match status" value="1"/>
</dbReference>
<feature type="compositionally biased region" description="Basic and acidic residues" evidence="6">
    <location>
        <begin position="69"/>
        <end position="78"/>
    </location>
</feature>
<evidence type="ECO:0000256" key="2">
    <source>
        <dbReference type="ARBA" id="ARBA00023015"/>
    </source>
</evidence>
<evidence type="ECO:0000256" key="1">
    <source>
        <dbReference type="ARBA" id="ARBA00004123"/>
    </source>
</evidence>
<feature type="compositionally biased region" description="Low complexity" evidence="6">
    <location>
        <begin position="85"/>
        <end position="100"/>
    </location>
</feature>
<dbReference type="InterPro" id="IPR001138">
    <property type="entry name" value="Zn2Cys6_DnaBD"/>
</dbReference>
<evidence type="ECO:0000313" key="8">
    <source>
        <dbReference type="EMBL" id="KAH6873902.1"/>
    </source>
</evidence>
<dbReference type="GO" id="GO:0008270">
    <property type="term" value="F:zinc ion binding"/>
    <property type="evidence" value="ECO:0007669"/>
    <property type="project" value="InterPro"/>
</dbReference>
<dbReference type="PANTHER" id="PTHR31845">
    <property type="entry name" value="FINGER DOMAIN PROTEIN, PUTATIVE-RELATED"/>
    <property type="match status" value="1"/>
</dbReference>
<feature type="region of interest" description="Disordered" evidence="6">
    <location>
        <begin position="111"/>
        <end position="130"/>
    </location>
</feature>
<keyword evidence="5" id="KW-0539">Nucleus</keyword>
<evidence type="ECO:0000256" key="5">
    <source>
        <dbReference type="ARBA" id="ARBA00023242"/>
    </source>
</evidence>
<dbReference type="PROSITE" id="PS00463">
    <property type="entry name" value="ZN2_CY6_FUNGAL_1"/>
    <property type="match status" value="1"/>
</dbReference>
<dbReference type="GO" id="GO:0005634">
    <property type="term" value="C:nucleus"/>
    <property type="evidence" value="ECO:0007669"/>
    <property type="project" value="UniProtKB-SubCell"/>
</dbReference>
<dbReference type="InterPro" id="IPR036864">
    <property type="entry name" value="Zn2-C6_fun-type_DNA-bd_sf"/>
</dbReference>
<evidence type="ECO:0000256" key="4">
    <source>
        <dbReference type="ARBA" id="ARBA00023163"/>
    </source>
</evidence>
<evidence type="ECO:0000256" key="3">
    <source>
        <dbReference type="ARBA" id="ARBA00023125"/>
    </source>
</evidence>
<dbReference type="SMART" id="SM00066">
    <property type="entry name" value="GAL4"/>
    <property type="match status" value="1"/>
</dbReference>
<comment type="caution">
    <text evidence="8">The sequence shown here is derived from an EMBL/GenBank/DDBJ whole genome shotgun (WGS) entry which is preliminary data.</text>
</comment>
<keyword evidence="3" id="KW-0238">DNA-binding</keyword>
<sequence length="697" mass="77921">MSTARDDRASEDTSSSKMRRPYSIACTTCRRAKMKCIKSDPAADRCDRCIRLQRDCVYESHRRGMWRREQMEKRHGLRDTQVQPSGDTSSGTSSGMSGTGHVLSREHAIASSSGTLPDELPPSQSRMNKASFIPPSFITHTEDTRGLSLGTVLDPQNGILNEARNGDKPSDISSSSESPSSGSDPINLRLISRPSAQYLFEGFFKHFNCLVGLLDPHLYTFSYTRETSSLLFSTVLAISARVFQPESCKVIRQHSETLLGRVLLACDTAVENIWAIACMYHWKDVDDTRGYTLLGFALRMAASAEWNKTRGSFSSGDEPSSIAQTEVQVRQRRDKARVWLALGNLDRTSSLFTDRPLAAQMVNKDVAARSWLSLEKWTYPLGDGKAVGGYELTQIARPVYEAMMKSRHDLGFELFRNDMDTLNVALIEWADYWRPTFLTFPNPEPFQTPLIYFFRDYMRLYFNSVLLHRLLVANNNSSLDGDVARTIQLCFSCALGALNQVIEMGKLDILYYLWDTAHLMTAYSAMMVLKLLKQPGHLPPLSTDEALQALAEVSQLYSTAAGSLSTAGSGPFQPLGDKTPISNPVGVQARLLGAVYEHLKSEYHVDEQNRKATRGNLITSMSSIQDHTQDDYSYMSAMREDTAYAQFSPSTGESTHSTTLTTPQDLESILDSDFMDVWFNDAGLLSWDQPGIFIEPH</sequence>
<dbReference type="GO" id="GO:0000976">
    <property type="term" value="F:transcription cis-regulatory region binding"/>
    <property type="evidence" value="ECO:0007669"/>
    <property type="project" value="TreeGrafter"/>
</dbReference>
<dbReference type="CDD" id="cd12148">
    <property type="entry name" value="fungal_TF_MHR"/>
    <property type="match status" value="1"/>
</dbReference>
<name>A0A9P9AL24_9HYPO</name>
<dbReference type="OrthoDB" id="3163292at2759"/>
<feature type="region of interest" description="Disordered" evidence="6">
    <location>
        <begin position="148"/>
        <end position="186"/>
    </location>
</feature>
<proteinExistence type="predicted"/>
<dbReference type="EMBL" id="JAGPYM010000043">
    <property type="protein sequence ID" value="KAH6873902.1"/>
    <property type="molecule type" value="Genomic_DNA"/>
</dbReference>
<accession>A0A9P9AL24</accession>
<dbReference type="AlphaFoldDB" id="A0A9P9AL24"/>
<feature type="region of interest" description="Disordered" evidence="6">
    <location>
        <begin position="69"/>
        <end position="100"/>
    </location>
</feature>
<comment type="subcellular location">
    <subcellularLocation>
        <location evidence="1">Nucleus</location>
    </subcellularLocation>
</comment>
<protein>
    <recommendedName>
        <fullName evidence="7">Zn(2)-C6 fungal-type domain-containing protein</fullName>
    </recommendedName>
</protein>
<dbReference type="GO" id="GO:0000981">
    <property type="term" value="F:DNA-binding transcription factor activity, RNA polymerase II-specific"/>
    <property type="evidence" value="ECO:0007669"/>
    <property type="project" value="InterPro"/>
</dbReference>